<name>A0ABQ9YM19_9EUKA</name>
<gene>
    <name evidence="12" type="ORF">BLNAU_16</name>
</gene>
<accession>A0ABQ9YM19</accession>
<dbReference type="PANTHER" id="PTHR47970:SF12">
    <property type="entry name" value="KINESIN FAMILY MEMBER 11"/>
    <property type="match status" value="1"/>
</dbReference>
<feature type="domain" description="Kinesin motor" evidence="11">
    <location>
        <begin position="24"/>
        <end position="486"/>
    </location>
</feature>
<feature type="coiled-coil region" evidence="9">
    <location>
        <begin position="970"/>
        <end position="1027"/>
    </location>
</feature>
<feature type="coiled-coil region" evidence="9">
    <location>
        <begin position="844"/>
        <end position="881"/>
    </location>
</feature>
<evidence type="ECO:0000256" key="2">
    <source>
        <dbReference type="ARBA" id="ARBA00022490"/>
    </source>
</evidence>
<dbReference type="InterPro" id="IPR047149">
    <property type="entry name" value="KIF11-like"/>
</dbReference>
<dbReference type="PRINTS" id="PR00380">
    <property type="entry name" value="KINESINHEAVY"/>
</dbReference>
<dbReference type="SMART" id="SM00129">
    <property type="entry name" value="KISc"/>
    <property type="match status" value="1"/>
</dbReference>
<feature type="region of interest" description="Disordered" evidence="10">
    <location>
        <begin position="1"/>
        <end position="24"/>
    </location>
</feature>
<dbReference type="PROSITE" id="PS00411">
    <property type="entry name" value="KINESIN_MOTOR_1"/>
    <property type="match status" value="1"/>
</dbReference>
<keyword evidence="5 8" id="KW-0067">ATP-binding</keyword>
<dbReference type="InterPro" id="IPR036961">
    <property type="entry name" value="Kinesin_motor_dom_sf"/>
</dbReference>
<keyword evidence="7" id="KW-0206">Cytoskeleton</keyword>
<comment type="similarity">
    <text evidence="8">Belongs to the TRAFAC class myosin-kinesin ATPase superfamily. Kinesin family.</text>
</comment>
<evidence type="ECO:0000256" key="5">
    <source>
        <dbReference type="ARBA" id="ARBA00022840"/>
    </source>
</evidence>
<dbReference type="Gene3D" id="3.40.850.10">
    <property type="entry name" value="Kinesin motor domain"/>
    <property type="match status" value="1"/>
</dbReference>
<evidence type="ECO:0000313" key="13">
    <source>
        <dbReference type="Proteomes" id="UP001281761"/>
    </source>
</evidence>
<evidence type="ECO:0000256" key="8">
    <source>
        <dbReference type="PROSITE-ProRule" id="PRU00283"/>
    </source>
</evidence>
<evidence type="ECO:0000256" key="10">
    <source>
        <dbReference type="SAM" id="MobiDB-lite"/>
    </source>
</evidence>
<sequence length="1180" mass="132731">MSRPPKPSSVSRTSDAGRNENDSHIQVVIRARPPLPTEIPTVTHTDFTVFVPTTSSQLDTGEWNTSKQRQMGNMSKNYSFSHVYGQNTSQEELFNEIVAPVVDETLKGYNCTVFAYGQTGTGKTYTMIGANGEDGTLDSNQLGIIPRAIHRIFSILTSACITSKVISQTTTPKIHRATSPNPKIRASTEASSEFANQAAQALSLCEKPDVTMWELNGGNPVNSFTVSVSNLEIYKEDVIDLLAPGTINSQPPPFGAASNGPIGAGFMDSGRATVLSSSSHSNQFMPTRNSFSFSGPEQKKPALRVMQKGENEVEILGAETKVVTNVADALFWLEDGNKHRVTSDTLMNRRSSRSHSIFTVTVEIKETTQTGEERTVIGKLNLVDLAGSENVERSGADQKQTSEAGSINKSLLALGQVINALAHNSTLREGGKKEIVRYRDSNLTRLLQNSLGGNNKTTLIATISLGQSNLDVTNCTLDFASRTQTVQNKPVANLRLTKKNVNAELQKEIDRLKKQLRDQWKKDGVKLSQEEYDRMEEAREERQRVIQELQRDLAETRLVLTQKAMVNDRLQHETDSIAKQMDELQSVFDQQQDAINLKEQAVQEYRMAYGTIGSRFEKARRKVEELHERLNFQDGNAELLHDKINRMTDNEIGNQQRVNQLKNEMLQRVVALSEGSGRVTTDMLNDQSSLQNNIEGVIRAMRDTQMAGIQRTSQAFTVSEGVFNQLTNTVAQIPSFLQQKINDIHTITNEGTNNMIGLENSFGAHVESMKTTMESQFGIIFNNLGKLSQSLEQWNTQVSQNSFAEAESSFNQLLMSTHQSVQECMEFFSAGLDHLRNGVWVQSNTRVSREKEELERSKRELAEEEEKIAQMKQLIHYFESRVENKRSDYERRFSERQALEQQDLEDFDQAWTKTKQESISKVNSVMEILPQTANNLSSITDSIKSSLSSHVRDVSASIVGQHEYSIEHSLQQIQNKLTLEMENLGDIQKQSQQALQTTFKQRLDTSMMELTRLVTEINREVEEQTSRVPQQIKELKRTIDKELSYDLSRFDEIKQQSNRSFSQLSRFREILNSELSILTGELQHNLEPAVTLTQITGETPQRPNPTVHRLSAQSSDSASLHSRLTNRSAQSEMSRDENEVDRIEQLSANLDSLSTPMLIKHLAQIDLNDPLNTDTIEMDY</sequence>
<reference evidence="12 13" key="1">
    <citation type="journal article" date="2022" name="bioRxiv">
        <title>Genomics of Preaxostyla Flagellates Illuminates Evolutionary Transitions and the Path Towards Mitochondrial Loss.</title>
        <authorList>
            <person name="Novak L.V.F."/>
            <person name="Treitli S.C."/>
            <person name="Pyrih J."/>
            <person name="Halakuc P."/>
            <person name="Pipaliya S.V."/>
            <person name="Vacek V."/>
            <person name="Brzon O."/>
            <person name="Soukal P."/>
            <person name="Eme L."/>
            <person name="Dacks J.B."/>
            <person name="Karnkowska A."/>
            <person name="Elias M."/>
            <person name="Hampl V."/>
        </authorList>
    </citation>
    <scope>NUCLEOTIDE SEQUENCE [LARGE SCALE GENOMIC DNA]</scope>
    <source>
        <strain evidence="12">NAU3</strain>
        <tissue evidence="12">Gut</tissue>
    </source>
</reference>
<dbReference type="InterPro" id="IPR027417">
    <property type="entry name" value="P-loop_NTPase"/>
</dbReference>
<feature type="compositionally biased region" description="Low complexity" evidence="10">
    <location>
        <begin position="1108"/>
        <end position="1123"/>
    </location>
</feature>
<keyword evidence="6 8" id="KW-0505">Motor protein</keyword>
<proteinExistence type="inferred from homology"/>
<dbReference type="PROSITE" id="PS50067">
    <property type="entry name" value="KINESIN_MOTOR_2"/>
    <property type="match status" value="1"/>
</dbReference>
<evidence type="ECO:0000313" key="12">
    <source>
        <dbReference type="EMBL" id="KAK2964716.1"/>
    </source>
</evidence>
<dbReference type="InterPro" id="IPR001752">
    <property type="entry name" value="Kinesin_motor_dom"/>
</dbReference>
<evidence type="ECO:0000259" key="11">
    <source>
        <dbReference type="PROSITE" id="PS50067"/>
    </source>
</evidence>
<comment type="subcellular location">
    <subcellularLocation>
        <location evidence="1">Cytoplasm</location>
        <location evidence="1">Cytoskeleton</location>
    </subcellularLocation>
</comment>
<evidence type="ECO:0000256" key="4">
    <source>
        <dbReference type="ARBA" id="ARBA00022741"/>
    </source>
</evidence>
<keyword evidence="3" id="KW-0493">Microtubule</keyword>
<dbReference type="Pfam" id="PF00225">
    <property type="entry name" value="Kinesin"/>
    <property type="match status" value="1"/>
</dbReference>
<feature type="region of interest" description="Disordered" evidence="10">
    <location>
        <begin position="1096"/>
        <end position="1140"/>
    </location>
</feature>
<dbReference type="InterPro" id="IPR019821">
    <property type="entry name" value="Kinesin_motor_CS"/>
</dbReference>
<evidence type="ECO:0000256" key="3">
    <source>
        <dbReference type="ARBA" id="ARBA00022701"/>
    </source>
</evidence>
<evidence type="ECO:0000256" key="7">
    <source>
        <dbReference type="ARBA" id="ARBA00023212"/>
    </source>
</evidence>
<keyword evidence="2" id="KW-0963">Cytoplasm</keyword>
<feature type="coiled-coil region" evidence="9">
    <location>
        <begin position="491"/>
        <end position="587"/>
    </location>
</feature>
<keyword evidence="4 8" id="KW-0547">Nucleotide-binding</keyword>
<keyword evidence="9" id="KW-0175">Coiled coil</keyword>
<dbReference type="EMBL" id="JARBJD010000001">
    <property type="protein sequence ID" value="KAK2964716.1"/>
    <property type="molecule type" value="Genomic_DNA"/>
</dbReference>
<keyword evidence="13" id="KW-1185">Reference proteome</keyword>
<dbReference type="SUPFAM" id="SSF103657">
    <property type="entry name" value="BAR/IMD domain-like"/>
    <property type="match status" value="1"/>
</dbReference>
<dbReference type="Proteomes" id="UP001281761">
    <property type="component" value="Unassembled WGS sequence"/>
</dbReference>
<evidence type="ECO:0000256" key="1">
    <source>
        <dbReference type="ARBA" id="ARBA00004245"/>
    </source>
</evidence>
<comment type="caution">
    <text evidence="12">The sequence shown here is derived from an EMBL/GenBank/DDBJ whole genome shotgun (WGS) entry which is preliminary data.</text>
</comment>
<organism evidence="12 13">
    <name type="scientific">Blattamonas nauphoetae</name>
    <dbReference type="NCBI Taxonomy" id="2049346"/>
    <lineage>
        <taxon>Eukaryota</taxon>
        <taxon>Metamonada</taxon>
        <taxon>Preaxostyla</taxon>
        <taxon>Oxymonadida</taxon>
        <taxon>Blattamonas</taxon>
    </lineage>
</organism>
<dbReference type="PANTHER" id="PTHR47970">
    <property type="entry name" value="KINESIN-LIKE PROTEIN KIF11"/>
    <property type="match status" value="1"/>
</dbReference>
<evidence type="ECO:0000256" key="9">
    <source>
        <dbReference type="SAM" id="Coils"/>
    </source>
</evidence>
<feature type="binding site" evidence="8">
    <location>
        <begin position="117"/>
        <end position="124"/>
    </location>
    <ligand>
        <name>ATP</name>
        <dbReference type="ChEBI" id="CHEBI:30616"/>
    </ligand>
</feature>
<dbReference type="SUPFAM" id="SSF52540">
    <property type="entry name" value="P-loop containing nucleoside triphosphate hydrolases"/>
    <property type="match status" value="1"/>
</dbReference>
<evidence type="ECO:0000256" key="6">
    <source>
        <dbReference type="ARBA" id="ARBA00023175"/>
    </source>
</evidence>
<protein>
    <submittedName>
        <fullName evidence="12">Chromosome-associated kinesin KIF4</fullName>
    </submittedName>
</protein>
<dbReference type="InterPro" id="IPR027267">
    <property type="entry name" value="AH/BAR_dom_sf"/>
</dbReference>